<feature type="domain" description="DUF3291" evidence="1">
    <location>
        <begin position="3"/>
        <end position="149"/>
    </location>
</feature>
<proteinExistence type="predicted"/>
<dbReference type="InterPro" id="IPR021708">
    <property type="entry name" value="DUF3291"/>
</dbReference>
<dbReference type="EMBL" id="CP040822">
    <property type="protein sequence ID" value="QDL94788.1"/>
    <property type="molecule type" value="Genomic_DNA"/>
</dbReference>
<dbReference type="OrthoDB" id="2376237at2"/>
<keyword evidence="3" id="KW-1185">Reference proteome</keyword>
<sequence length="181" mass="20230">MALALYTFGQFARPSADPANDGFHDRNDRNFRAAEHSSGFLGRSGYPDEPGPAPWGVQVYPRFHVENGDGWAPSTLSLWESPEAAMAFTWHSEIHREALRRGREWFVKPAWPPYVFWWVAEGHVPDWAEGVARFEQLADQGPGPQAFDHAALFDADGQPRRQDPAILARHVAANATRLAGL</sequence>
<evidence type="ECO:0000313" key="3">
    <source>
        <dbReference type="Proteomes" id="UP000305888"/>
    </source>
</evidence>
<protein>
    <submittedName>
        <fullName evidence="2">DUF3291 domain-containing protein</fullName>
    </submittedName>
</protein>
<geneLocation type="plasmid" evidence="3">
    <name>pd4m1d</name>
</geneLocation>
<dbReference type="SUPFAM" id="SSF54909">
    <property type="entry name" value="Dimeric alpha+beta barrel"/>
    <property type="match status" value="1"/>
</dbReference>
<dbReference type="Pfam" id="PF11695">
    <property type="entry name" value="DUF3291"/>
    <property type="match status" value="1"/>
</dbReference>
<organism evidence="2 3">
    <name type="scientific">Paroceanicella profunda</name>
    <dbReference type="NCBI Taxonomy" id="2579971"/>
    <lineage>
        <taxon>Bacteria</taxon>
        <taxon>Pseudomonadati</taxon>
        <taxon>Pseudomonadota</taxon>
        <taxon>Alphaproteobacteria</taxon>
        <taxon>Rhodobacterales</taxon>
        <taxon>Paracoccaceae</taxon>
        <taxon>Paroceanicella</taxon>
    </lineage>
</organism>
<dbReference type="KEGG" id="ppru:FDP22_23240"/>
<evidence type="ECO:0000259" key="1">
    <source>
        <dbReference type="Pfam" id="PF11695"/>
    </source>
</evidence>
<gene>
    <name evidence="2" type="ORF">FDP22_23240</name>
</gene>
<dbReference type="InterPro" id="IPR011008">
    <property type="entry name" value="Dimeric_a/b-barrel"/>
</dbReference>
<reference evidence="2 3" key="1">
    <citation type="submission" date="2019-06" db="EMBL/GenBank/DDBJ databases">
        <title>Genome sequence of Rhodobacteraceae bacterium D4M1.</title>
        <authorList>
            <person name="Cao J."/>
        </authorList>
    </citation>
    <scope>NUCLEOTIDE SEQUENCE [LARGE SCALE GENOMIC DNA]</scope>
    <source>
        <strain evidence="2 3">D4M1</strain>
        <plasmid evidence="3">pd4m1d</plasmid>
    </source>
</reference>
<dbReference type="RefSeq" id="WP_138579559.1">
    <property type="nucleotide sequence ID" value="NZ_CP040822.1"/>
</dbReference>
<accession>A0A5B8FJW3</accession>
<name>A0A5B8FJW3_9RHOB</name>
<dbReference type="AlphaFoldDB" id="A0A5B8FJW3"/>
<dbReference type="Proteomes" id="UP000305888">
    <property type="component" value="Plasmid pD4M1D"/>
</dbReference>
<evidence type="ECO:0000313" key="2">
    <source>
        <dbReference type="EMBL" id="QDL94788.1"/>
    </source>
</evidence>
<keyword evidence="2" id="KW-0614">Plasmid</keyword>